<comment type="caution">
    <text evidence="1">The sequence shown here is derived from an EMBL/GenBank/DDBJ whole genome shotgun (WGS) entry which is preliminary data.</text>
</comment>
<name>X0YBD5_9ZZZZ</name>
<proteinExistence type="predicted"/>
<accession>X0YBD5</accession>
<protein>
    <submittedName>
        <fullName evidence="1">Uncharacterized protein</fullName>
    </submittedName>
</protein>
<feature type="non-terminal residue" evidence="1">
    <location>
        <position position="58"/>
    </location>
</feature>
<organism evidence="1">
    <name type="scientific">marine sediment metagenome</name>
    <dbReference type="NCBI Taxonomy" id="412755"/>
    <lineage>
        <taxon>unclassified sequences</taxon>
        <taxon>metagenomes</taxon>
        <taxon>ecological metagenomes</taxon>
    </lineage>
</organism>
<dbReference type="EMBL" id="BARS01052819">
    <property type="protein sequence ID" value="GAG46013.1"/>
    <property type="molecule type" value="Genomic_DNA"/>
</dbReference>
<dbReference type="AlphaFoldDB" id="X0YBD5"/>
<evidence type="ECO:0000313" key="1">
    <source>
        <dbReference type="EMBL" id="GAG46013.1"/>
    </source>
</evidence>
<reference evidence="1" key="1">
    <citation type="journal article" date="2014" name="Front. Microbiol.">
        <title>High frequency of phylogenetically diverse reductive dehalogenase-homologous genes in deep subseafloor sedimentary metagenomes.</title>
        <authorList>
            <person name="Kawai M."/>
            <person name="Futagami T."/>
            <person name="Toyoda A."/>
            <person name="Takaki Y."/>
            <person name="Nishi S."/>
            <person name="Hori S."/>
            <person name="Arai W."/>
            <person name="Tsubouchi T."/>
            <person name="Morono Y."/>
            <person name="Uchiyama I."/>
            <person name="Ito T."/>
            <person name="Fujiyama A."/>
            <person name="Inagaki F."/>
            <person name="Takami H."/>
        </authorList>
    </citation>
    <scope>NUCLEOTIDE SEQUENCE</scope>
    <source>
        <strain evidence="1">Expedition CK06-06</strain>
    </source>
</reference>
<sequence length="58" mass="6686">MNQNLWKAEGKTKDLFGKSNMQGLGKAKLDNNLFGKENGKKKIREGKSKEIFQIYRIL</sequence>
<gene>
    <name evidence="1" type="ORF">S01H1_78476</name>
</gene>